<protein>
    <submittedName>
        <fullName evidence="1">Uncharacterized protein</fullName>
    </submittedName>
</protein>
<evidence type="ECO:0000313" key="2">
    <source>
        <dbReference type="Proteomes" id="UP000265515"/>
    </source>
</evidence>
<dbReference type="EMBL" id="BFEA01000665">
    <property type="protein sequence ID" value="GBG88329.1"/>
    <property type="molecule type" value="Genomic_DNA"/>
</dbReference>
<organism evidence="1 2">
    <name type="scientific">Chara braunii</name>
    <name type="common">Braun's stonewort</name>
    <dbReference type="NCBI Taxonomy" id="69332"/>
    <lineage>
        <taxon>Eukaryota</taxon>
        <taxon>Viridiplantae</taxon>
        <taxon>Streptophyta</taxon>
        <taxon>Charophyceae</taxon>
        <taxon>Charales</taxon>
        <taxon>Characeae</taxon>
        <taxon>Chara</taxon>
    </lineage>
</organism>
<name>A0A388M1H6_CHABU</name>
<reference evidence="1 2" key="1">
    <citation type="journal article" date="2018" name="Cell">
        <title>The Chara Genome: Secondary Complexity and Implications for Plant Terrestrialization.</title>
        <authorList>
            <person name="Nishiyama T."/>
            <person name="Sakayama H."/>
            <person name="Vries J.D."/>
            <person name="Buschmann H."/>
            <person name="Saint-Marcoux D."/>
            <person name="Ullrich K.K."/>
            <person name="Haas F.B."/>
            <person name="Vanderstraeten L."/>
            <person name="Becker D."/>
            <person name="Lang D."/>
            <person name="Vosolsobe S."/>
            <person name="Rombauts S."/>
            <person name="Wilhelmsson P.K.I."/>
            <person name="Janitza P."/>
            <person name="Kern R."/>
            <person name="Heyl A."/>
            <person name="Rumpler F."/>
            <person name="Villalobos L.I.A.C."/>
            <person name="Clay J.M."/>
            <person name="Skokan R."/>
            <person name="Toyoda A."/>
            <person name="Suzuki Y."/>
            <person name="Kagoshima H."/>
            <person name="Schijlen E."/>
            <person name="Tajeshwar N."/>
            <person name="Catarino B."/>
            <person name="Hetherington A.J."/>
            <person name="Saltykova A."/>
            <person name="Bonnot C."/>
            <person name="Breuninger H."/>
            <person name="Symeonidi A."/>
            <person name="Radhakrishnan G.V."/>
            <person name="Van Nieuwerburgh F."/>
            <person name="Deforce D."/>
            <person name="Chang C."/>
            <person name="Karol K.G."/>
            <person name="Hedrich R."/>
            <person name="Ulvskov P."/>
            <person name="Glockner G."/>
            <person name="Delwiche C.F."/>
            <person name="Petrasek J."/>
            <person name="Van de Peer Y."/>
            <person name="Friml J."/>
            <person name="Beilby M."/>
            <person name="Dolan L."/>
            <person name="Kohara Y."/>
            <person name="Sugano S."/>
            <person name="Fujiyama A."/>
            <person name="Delaux P.-M."/>
            <person name="Quint M."/>
            <person name="TheiBen G."/>
            <person name="Hagemann M."/>
            <person name="Harholt J."/>
            <person name="Dunand C."/>
            <person name="Zachgo S."/>
            <person name="Langdale J."/>
            <person name="Maumus F."/>
            <person name="Straeten D.V.D."/>
            <person name="Gould S.B."/>
            <person name="Rensing S.A."/>
        </authorList>
    </citation>
    <scope>NUCLEOTIDE SEQUENCE [LARGE SCALE GENOMIC DNA]</scope>
    <source>
        <strain evidence="1 2">S276</strain>
    </source>
</reference>
<accession>A0A388M1H6</accession>
<dbReference type="Gramene" id="GBG88329">
    <property type="protein sequence ID" value="GBG88329"/>
    <property type="gene ID" value="CBR_g46896"/>
</dbReference>
<keyword evidence="2" id="KW-1185">Reference proteome</keyword>
<gene>
    <name evidence="1" type="ORF">CBR_g46896</name>
</gene>
<comment type="caution">
    <text evidence="1">The sequence shown here is derived from an EMBL/GenBank/DDBJ whole genome shotgun (WGS) entry which is preliminary data.</text>
</comment>
<evidence type="ECO:0000313" key="1">
    <source>
        <dbReference type="EMBL" id="GBG88329.1"/>
    </source>
</evidence>
<sequence length="84" mass="9358">MELNGHNSFTGLLKRDGTVYESGMCPTRSTTGALSDVAVFVGSVGGQGTSRDTMITALARWCENREPSESMWRWCHPLVSYDWR</sequence>
<proteinExistence type="predicted"/>
<dbReference type="AlphaFoldDB" id="A0A388M1H6"/>
<dbReference type="Proteomes" id="UP000265515">
    <property type="component" value="Unassembled WGS sequence"/>
</dbReference>